<dbReference type="RefSeq" id="WP_089370355.1">
    <property type="nucleotide sequence ID" value="NZ_BMEP01000003.1"/>
</dbReference>
<accession>A0A238WGJ1</accession>
<name>A0A238WGJ1_9FLAO</name>
<evidence type="ECO:0000313" key="1">
    <source>
        <dbReference type="EMBL" id="SNR45716.1"/>
    </source>
</evidence>
<gene>
    <name evidence="1" type="ORF">SAMN06265376_1011061</name>
</gene>
<proteinExistence type="predicted"/>
<keyword evidence="2" id="KW-1185">Reference proteome</keyword>
<reference evidence="1 2" key="1">
    <citation type="submission" date="2017-06" db="EMBL/GenBank/DDBJ databases">
        <authorList>
            <person name="Kim H.J."/>
            <person name="Triplett B.A."/>
        </authorList>
    </citation>
    <scope>NUCLEOTIDE SEQUENCE [LARGE SCALE GENOMIC DNA]</scope>
    <source>
        <strain evidence="1 2">DSM 25597</strain>
    </source>
</reference>
<dbReference type="AlphaFoldDB" id="A0A238WGJ1"/>
<sequence length="83" mass="9790">MFLNTGTKDADKVEYTEGDHVKSISFELRNKPTDKKSKPRRRVLIMIVNVCHDTKTLENSIVYDDFKFYYEVLFHNSSLIETE</sequence>
<evidence type="ECO:0000313" key="2">
    <source>
        <dbReference type="Proteomes" id="UP000198379"/>
    </source>
</evidence>
<organism evidence="1 2">
    <name type="scientific">Dokdonia pacifica</name>
    <dbReference type="NCBI Taxonomy" id="1627892"/>
    <lineage>
        <taxon>Bacteria</taxon>
        <taxon>Pseudomonadati</taxon>
        <taxon>Bacteroidota</taxon>
        <taxon>Flavobacteriia</taxon>
        <taxon>Flavobacteriales</taxon>
        <taxon>Flavobacteriaceae</taxon>
        <taxon>Dokdonia</taxon>
    </lineage>
</organism>
<dbReference type="EMBL" id="FZNY01000001">
    <property type="protein sequence ID" value="SNR45716.1"/>
    <property type="molecule type" value="Genomic_DNA"/>
</dbReference>
<dbReference type="Proteomes" id="UP000198379">
    <property type="component" value="Unassembled WGS sequence"/>
</dbReference>
<protein>
    <submittedName>
        <fullName evidence="1">Uncharacterized protein</fullName>
    </submittedName>
</protein>